<comment type="subcellular location">
    <subcellularLocation>
        <location evidence="1">Membrane</location>
        <topology evidence="1">Multi-pass membrane protein</topology>
    </subcellularLocation>
</comment>
<keyword evidence="9" id="KW-1015">Disulfide bond</keyword>
<feature type="transmembrane region" description="Helical" evidence="12">
    <location>
        <begin position="127"/>
        <end position="147"/>
    </location>
</feature>
<dbReference type="GO" id="GO:0015035">
    <property type="term" value="F:protein-disulfide reductase activity"/>
    <property type="evidence" value="ECO:0007669"/>
    <property type="project" value="InterPro"/>
</dbReference>
<feature type="transmembrane region" description="Helical" evidence="12">
    <location>
        <begin position="20"/>
        <end position="39"/>
    </location>
</feature>
<evidence type="ECO:0000256" key="1">
    <source>
        <dbReference type="ARBA" id="ARBA00004141"/>
    </source>
</evidence>
<reference evidence="13 14" key="1">
    <citation type="submission" date="2017-09" db="EMBL/GenBank/DDBJ databases">
        <authorList>
            <person name="Ehlers B."/>
            <person name="Leendertz F.H."/>
        </authorList>
    </citation>
    <scope>NUCLEOTIDE SEQUENCE [LARGE SCALE GENOMIC DNA]</scope>
    <source>
        <strain evidence="13 14">DSM 18289</strain>
    </source>
</reference>
<keyword evidence="10" id="KW-0143">Chaperone</keyword>
<dbReference type="RefSeq" id="WP_097154612.1">
    <property type="nucleotide sequence ID" value="NZ_OBEL01000004.1"/>
</dbReference>
<dbReference type="PANTHER" id="PTHR43469:SF1">
    <property type="entry name" value="SPBETA PROPHAGE-DERIVED DISULFIDE BOND FORMATION PROTEIN B"/>
    <property type="match status" value="1"/>
</dbReference>
<dbReference type="SUPFAM" id="SSF158442">
    <property type="entry name" value="DsbB-like"/>
    <property type="match status" value="1"/>
</dbReference>
<dbReference type="PIRSF" id="PIRSF036659">
    <property type="entry name" value="BdbC"/>
    <property type="match status" value="1"/>
</dbReference>
<keyword evidence="8 12" id="KW-0472">Membrane</keyword>
<evidence type="ECO:0000256" key="8">
    <source>
        <dbReference type="ARBA" id="ARBA00023136"/>
    </source>
</evidence>
<evidence type="ECO:0000256" key="5">
    <source>
        <dbReference type="ARBA" id="ARBA00022982"/>
    </source>
</evidence>
<accession>A0A285PEU8</accession>
<dbReference type="Gene3D" id="1.20.1550.10">
    <property type="entry name" value="DsbB-like"/>
    <property type="match status" value="1"/>
</dbReference>
<evidence type="ECO:0000256" key="7">
    <source>
        <dbReference type="ARBA" id="ARBA00023002"/>
    </source>
</evidence>
<evidence type="ECO:0000256" key="11">
    <source>
        <dbReference type="ARBA" id="ARBA00023284"/>
    </source>
</evidence>
<dbReference type="GO" id="GO:0006457">
    <property type="term" value="P:protein folding"/>
    <property type="evidence" value="ECO:0007669"/>
    <property type="project" value="InterPro"/>
</dbReference>
<protein>
    <submittedName>
        <fullName evidence="13">Disulfide bond formation protein DsbB</fullName>
    </submittedName>
</protein>
<dbReference type="InterPro" id="IPR023380">
    <property type="entry name" value="DsbB-like_sf"/>
</dbReference>
<keyword evidence="4 12" id="KW-0812">Transmembrane</keyword>
<dbReference type="GO" id="GO:0016020">
    <property type="term" value="C:membrane"/>
    <property type="evidence" value="ECO:0007669"/>
    <property type="project" value="UniProtKB-SubCell"/>
</dbReference>
<evidence type="ECO:0000313" key="13">
    <source>
        <dbReference type="EMBL" id="SNZ20245.1"/>
    </source>
</evidence>
<evidence type="ECO:0000313" key="14">
    <source>
        <dbReference type="Proteomes" id="UP000219439"/>
    </source>
</evidence>
<dbReference type="PANTHER" id="PTHR43469">
    <property type="entry name" value="DISULFIDE FORMATION PROTEIN-RELATED"/>
    <property type="match status" value="1"/>
</dbReference>
<keyword evidence="11" id="KW-0676">Redox-active center</keyword>
<evidence type="ECO:0000256" key="10">
    <source>
        <dbReference type="ARBA" id="ARBA00023186"/>
    </source>
</evidence>
<feature type="transmembrane region" description="Helical" evidence="12">
    <location>
        <begin position="75"/>
        <end position="93"/>
    </location>
</feature>
<organism evidence="13 14">
    <name type="scientific">Cohaesibacter gelatinilyticus</name>
    <dbReference type="NCBI Taxonomy" id="372072"/>
    <lineage>
        <taxon>Bacteria</taxon>
        <taxon>Pseudomonadati</taxon>
        <taxon>Pseudomonadota</taxon>
        <taxon>Alphaproteobacteria</taxon>
        <taxon>Hyphomicrobiales</taxon>
        <taxon>Cohaesibacteraceae</taxon>
    </lineage>
</organism>
<keyword evidence="3" id="KW-0813">Transport</keyword>
<dbReference type="OrthoDB" id="158402at2"/>
<proteinExistence type="inferred from homology"/>
<keyword evidence="14" id="KW-1185">Reference proteome</keyword>
<name>A0A285PEU8_9HYPH</name>
<evidence type="ECO:0000256" key="12">
    <source>
        <dbReference type="SAM" id="Phobius"/>
    </source>
</evidence>
<dbReference type="Proteomes" id="UP000219439">
    <property type="component" value="Unassembled WGS sequence"/>
</dbReference>
<evidence type="ECO:0000256" key="9">
    <source>
        <dbReference type="ARBA" id="ARBA00023157"/>
    </source>
</evidence>
<feature type="transmembrane region" description="Helical" evidence="12">
    <location>
        <begin position="51"/>
        <end position="69"/>
    </location>
</feature>
<comment type="similarity">
    <text evidence="2">Belongs to the DsbB family. BdbC subfamily.</text>
</comment>
<dbReference type="InterPro" id="IPR012187">
    <property type="entry name" value="Disulphide_bond_form_BdbC"/>
</dbReference>
<evidence type="ECO:0000256" key="4">
    <source>
        <dbReference type="ARBA" id="ARBA00022692"/>
    </source>
</evidence>
<keyword evidence="5" id="KW-0249">Electron transport</keyword>
<dbReference type="Pfam" id="PF02600">
    <property type="entry name" value="DsbB"/>
    <property type="match status" value="1"/>
</dbReference>
<keyword evidence="7" id="KW-0560">Oxidoreductase</keyword>
<evidence type="ECO:0000256" key="2">
    <source>
        <dbReference type="ARBA" id="ARBA00007602"/>
    </source>
</evidence>
<keyword evidence="6 12" id="KW-1133">Transmembrane helix</keyword>
<sequence length="155" mass="16647">MTQDEPGNKTSALPNDQWGLLALAALVALISTLSALFIGEIMGQMPCLLCWYQRIFMFPLAIILIIALYRSDVGIWLYGLPMAIGGLGFALYHSGLYGGLIPKPIVPCSQDGPSCMDANMTIFSLPLPYLSVLAFLIIVVALGLLAIKTREGNAS</sequence>
<evidence type="ECO:0000256" key="6">
    <source>
        <dbReference type="ARBA" id="ARBA00022989"/>
    </source>
</evidence>
<dbReference type="InterPro" id="IPR003752">
    <property type="entry name" value="DiS_bond_form_DsbB/BdbC"/>
</dbReference>
<dbReference type="AlphaFoldDB" id="A0A285PEU8"/>
<dbReference type="EMBL" id="OBEL01000004">
    <property type="protein sequence ID" value="SNZ20245.1"/>
    <property type="molecule type" value="Genomic_DNA"/>
</dbReference>
<evidence type="ECO:0000256" key="3">
    <source>
        <dbReference type="ARBA" id="ARBA00022448"/>
    </source>
</evidence>
<gene>
    <name evidence="13" type="ORF">SAMN06265368_3348</name>
</gene>